<dbReference type="EMBL" id="BSXU01004132">
    <property type="protein sequence ID" value="GMG40887.1"/>
    <property type="molecule type" value="Genomic_DNA"/>
</dbReference>
<keyword evidence="4 8" id="KW-0337">GPI-anchor biosynthesis</keyword>
<accession>A0A9W6Z278</accession>
<feature type="transmembrane region" description="Helical" evidence="8">
    <location>
        <begin position="48"/>
        <end position="65"/>
    </location>
</feature>
<dbReference type="GO" id="GO:0072659">
    <property type="term" value="P:protein localization to plasma membrane"/>
    <property type="evidence" value="ECO:0007669"/>
    <property type="project" value="TreeGrafter"/>
</dbReference>
<dbReference type="GO" id="GO:0005789">
    <property type="term" value="C:endoplasmic reticulum membrane"/>
    <property type="evidence" value="ECO:0007669"/>
    <property type="project" value="UniProtKB-SubCell"/>
</dbReference>
<evidence type="ECO:0000256" key="8">
    <source>
        <dbReference type="RuleBase" id="RU280819"/>
    </source>
</evidence>
<keyword evidence="7 8" id="KW-0472">Membrane</keyword>
<evidence type="ECO:0000256" key="2">
    <source>
        <dbReference type="ARBA" id="ARBA00004687"/>
    </source>
</evidence>
<dbReference type="InterPro" id="IPR009447">
    <property type="entry name" value="PIGW/GWT1"/>
</dbReference>
<evidence type="ECO:0000313" key="9">
    <source>
        <dbReference type="EMBL" id="GMG40887.1"/>
    </source>
</evidence>
<comment type="caution">
    <text evidence="9">The sequence shown here is derived from an EMBL/GenBank/DDBJ whole genome shotgun (WGS) entry which is preliminary data.</text>
</comment>
<feature type="transmembrane region" description="Helical" evidence="8">
    <location>
        <begin position="262"/>
        <end position="295"/>
    </location>
</feature>
<dbReference type="GO" id="GO:0006506">
    <property type="term" value="P:GPI anchor biosynthetic process"/>
    <property type="evidence" value="ECO:0007669"/>
    <property type="project" value="UniProtKB-KW"/>
</dbReference>
<feature type="transmembrane region" description="Helical" evidence="8">
    <location>
        <begin position="515"/>
        <end position="535"/>
    </location>
</feature>
<keyword evidence="6 8" id="KW-1133">Transmembrane helix</keyword>
<keyword evidence="10" id="KW-1185">Reference proteome</keyword>
<feature type="transmembrane region" description="Helical" evidence="8">
    <location>
        <begin position="328"/>
        <end position="349"/>
    </location>
</feature>
<comment type="pathway">
    <text evidence="2 8">Glycolipid biosynthesis; glycosylphosphatidylinositol-anchor biosynthesis.</text>
</comment>
<evidence type="ECO:0000256" key="6">
    <source>
        <dbReference type="ARBA" id="ARBA00022989"/>
    </source>
</evidence>
<keyword evidence="8" id="KW-0012">Acyltransferase</keyword>
<feature type="transmembrane region" description="Helical" evidence="8">
    <location>
        <begin position="107"/>
        <end position="125"/>
    </location>
</feature>
<sequence length="543" mass="61685">MGQQQYIESLFYYLLNGNKRKDAGYYENLKQRKEDFVTDLAGGSTKDIYTVTSISVVSYLAWCIIKKKTNLFNGSNSRSLFSTLVDLFINWNNLLLSITIYSDNVTLLATLTLLPLLPVVFSPSAKEKTRARIVDLRNLTARQLLPFKPYITIYRSQMMIITCISILAVDFFVFPRRFAKVETWGTSLMDLGVGSFAFSMGLISARGFIRQKFSGKYNYFKNLFNCIKGVLPLLVLALARMISVKSLDYQEHVTEYGVHWNFFFTLAALPFLCNLFAPLILLVSPIVFSFLIGLFYEYLLVKEHLLTYIIIAKRDSIFSANREGILSLFGYFSIFLNGLALGSIILTVVPTPNNLFSLSTTKADIINAYRKKASLTTLTPLKGLIFYTILYQALYYVIDTCYVYNVSRRMANLLYVIWVSAYNCTFLLGFKLVENFVWGDVDSVEFVYSVGKRDDPKENSKIEARVAEEAKELSEKTVPNSLIALNNNSLVIFLIANLFTGLTNMNIDTLDCTTWQVIVILIVYESSLAGISLLLQHYGIKLR</sequence>
<protein>
    <recommendedName>
        <fullName evidence="8">GPI-anchored wall transfer protein</fullName>
        <ecNumber evidence="8">2.3.-.-</ecNumber>
    </recommendedName>
</protein>
<keyword evidence="8" id="KW-0256">Endoplasmic reticulum</keyword>
<keyword evidence="8" id="KW-0808">Transferase</keyword>
<feature type="transmembrane region" description="Helical" evidence="8">
    <location>
        <begin position="158"/>
        <end position="178"/>
    </location>
</feature>
<organism evidence="9 10">
    <name type="scientific">Ambrosiozyma monospora</name>
    <name type="common">Yeast</name>
    <name type="synonym">Endomycopsis monosporus</name>
    <dbReference type="NCBI Taxonomy" id="43982"/>
    <lineage>
        <taxon>Eukaryota</taxon>
        <taxon>Fungi</taxon>
        <taxon>Dikarya</taxon>
        <taxon>Ascomycota</taxon>
        <taxon>Saccharomycotina</taxon>
        <taxon>Pichiomycetes</taxon>
        <taxon>Pichiales</taxon>
        <taxon>Pichiaceae</taxon>
        <taxon>Ambrosiozyma</taxon>
    </lineage>
</organism>
<feature type="transmembrane region" description="Helical" evidence="8">
    <location>
        <begin position="223"/>
        <end position="242"/>
    </location>
</feature>
<dbReference type="PANTHER" id="PTHR20661:SF0">
    <property type="entry name" value="PHOSPHATIDYLINOSITOL-GLYCAN BIOSYNTHESIS CLASS W PROTEIN"/>
    <property type="match status" value="1"/>
</dbReference>
<dbReference type="PANTHER" id="PTHR20661">
    <property type="entry name" value="PHOSPHATIDYLINOSITOL-GLYCAN BIOSYNTHESIS CLASS W PROTEIN"/>
    <property type="match status" value="1"/>
</dbReference>
<dbReference type="Proteomes" id="UP001165063">
    <property type="component" value="Unassembled WGS sequence"/>
</dbReference>
<reference evidence="9" key="1">
    <citation type="submission" date="2023-04" db="EMBL/GenBank/DDBJ databases">
        <title>Ambrosiozyma monospora NBRC 1965.</title>
        <authorList>
            <person name="Ichikawa N."/>
            <person name="Sato H."/>
            <person name="Tonouchi N."/>
        </authorList>
    </citation>
    <scope>NUCLEOTIDE SEQUENCE</scope>
    <source>
        <strain evidence="9">NBRC 1965</strain>
    </source>
</reference>
<dbReference type="PIRSF" id="PIRSF017321">
    <property type="entry name" value="GWT1"/>
    <property type="match status" value="1"/>
</dbReference>
<dbReference type="GO" id="GO:0032216">
    <property type="term" value="F:glucosaminyl-phosphatidylinositol O-acyltransferase activity"/>
    <property type="evidence" value="ECO:0007669"/>
    <property type="project" value="TreeGrafter"/>
</dbReference>
<comment type="similarity">
    <text evidence="3 8">Belongs to the PIGW family.</text>
</comment>
<feature type="transmembrane region" description="Helical" evidence="8">
    <location>
        <begin position="184"/>
        <end position="203"/>
    </location>
</feature>
<evidence type="ECO:0000256" key="7">
    <source>
        <dbReference type="ARBA" id="ARBA00023136"/>
    </source>
</evidence>
<keyword evidence="5 8" id="KW-0812">Transmembrane</keyword>
<dbReference type="OrthoDB" id="15270at2759"/>
<feature type="transmembrane region" description="Helical" evidence="8">
    <location>
        <begin position="384"/>
        <end position="406"/>
    </location>
</feature>
<evidence type="ECO:0000256" key="5">
    <source>
        <dbReference type="ARBA" id="ARBA00022692"/>
    </source>
</evidence>
<feature type="transmembrane region" description="Helical" evidence="8">
    <location>
        <begin position="413"/>
        <end position="433"/>
    </location>
</feature>
<feature type="transmembrane region" description="Helical" evidence="8">
    <location>
        <begin position="77"/>
        <end position="101"/>
    </location>
</feature>
<evidence type="ECO:0000256" key="3">
    <source>
        <dbReference type="ARBA" id="ARBA00007559"/>
    </source>
</evidence>
<comment type="subcellular location">
    <subcellularLocation>
        <location evidence="1 8">Endoplasmic reticulum membrane</location>
        <topology evidence="1 8">Multi-pass membrane protein</topology>
    </subcellularLocation>
</comment>
<evidence type="ECO:0000256" key="4">
    <source>
        <dbReference type="ARBA" id="ARBA00022502"/>
    </source>
</evidence>
<evidence type="ECO:0000313" key="10">
    <source>
        <dbReference type="Proteomes" id="UP001165063"/>
    </source>
</evidence>
<dbReference type="Pfam" id="PF06423">
    <property type="entry name" value="GWT1"/>
    <property type="match status" value="1"/>
</dbReference>
<comment type="function">
    <text evidence="8">A acetyltransferase, which acetylates the inositol ring of phosphatidylinositol during biosynthesis of GPI-anchor.</text>
</comment>
<gene>
    <name evidence="9" type="ORF">Amon01_000646200</name>
</gene>
<dbReference type="EC" id="2.3.-.-" evidence="8"/>
<proteinExistence type="inferred from homology"/>
<evidence type="ECO:0000256" key="1">
    <source>
        <dbReference type="ARBA" id="ARBA00004477"/>
    </source>
</evidence>
<name>A0A9W6Z278_AMBMO</name>
<dbReference type="AlphaFoldDB" id="A0A9W6Z278"/>